<evidence type="ECO:0000256" key="2">
    <source>
        <dbReference type="PROSITE-ProRule" id="PRU00169"/>
    </source>
</evidence>
<dbReference type="PANTHER" id="PTHR44591">
    <property type="entry name" value="STRESS RESPONSE REGULATOR PROTEIN 1"/>
    <property type="match status" value="1"/>
</dbReference>
<dbReference type="Gene3D" id="3.40.50.2300">
    <property type="match status" value="1"/>
</dbReference>
<evidence type="ECO:0000256" key="1">
    <source>
        <dbReference type="ARBA" id="ARBA00022553"/>
    </source>
</evidence>
<feature type="domain" description="Response regulatory" evidence="3">
    <location>
        <begin position="2"/>
        <end position="119"/>
    </location>
</feature>
<evidence type="ECO:0000313" key="5">
    <source>
        <dbReference type="EMBL" id="WKW15847.1"/>
    </source>
</evidence>
<dbReference type="InterPro" id="IPR050595">
    <property type="entry name" value="Bact_response_regulator"/>
</dbReference>
<keyword evidence="1 2" id="KW-0597">Phosphoprotein</keyword>
<evidence type="ECO:0000313" key="6">
    <source>
        <dbReference type="Proteomes" id="UP001229955"/>
    </source>
</evidence>
<name>A0AA49K150_9BACT</name>
<dbReference type="AlphaFoldDB" id="A0AA49K150"/>
<dbReference type="Proteomes" id="UP001229955">
    <property type="component" value="Chromosome"/>
</dbReference>
<dbReference type="EMBL" id="CP130613">
    <property type="protein sequence ID" value="WKW15847.1"/>
    <property type="molecule type" value="Genomic_DNA"/>
</dbReference>
<reference evidence="5" key="1">
    <citation type="submission" date="2023-07" db="EMBL/GenBank/DDBJ databases">
        <authorList>
            <person name="Haufschild T."/>
            <person name="Kallscheuer N."/>
            <person name="Hammer J."/>
            <person name="Kohn T."/>
            <person name="Kabuu M."/>
            <person name="Jogler M."/>
            <person name="Wohfarth N."/>
            <person name="Heuer A."/>
            <person name="Rohde M."/>
            <person name="van Teeseling M.C.F."/>
            <person name="Jogler C."/>
        </authorList>
    </citation>
    <scope>NUCLEOTIDE SEQUENCE</scope>
    <source>
        <strain evidence="4">Strain 138</strain>
        <strain evidence="5">Strain 318</strain>
    </source>
</reference>
<dbReference type="Pfam" id="PF00072">
    <property type="entry name" value="Response_reg"/>
    <property type="match status" value="1"/>
</dbReference>
<evidence type="ECO:0000313" key="4">
    <source>
        <dbReference type="EMBL" id="WKW12940.1"/>
    </source>
</evidence>
<dbReference type="KEGG" id="pspc:Strain318_002250"/>
<feature type="modified residue" description="4-aspartylphosphate" evidence="2">
    <location>
        <position position="52"/>
    </location>
</feature>
<protein>
    <submittedName>
        <fullName evidence="5">Response regulator</fullName>
    </submittedName>
</protein>
<dbReference type="PANTHER" id="PTHR44591:SF23">
    <property type="entry name" value="CHEY SUBFAMILY"/>
    <property type="match status" value="1"/>
</dbReference>
<dbReference type="SMART" id="SM00448">
    <property type="entry name" value="REC"/>
    <property type="match status" value="1"/>
</dbReference>
<gene>
    <name evidence="4" type="ORF">Strain138_002251</name>
    <name evidence="5" type="ORF">Strain318_002250</name>
</gene>
<dbReference type="RefSeq" id="WP_367885807.1">
    <property type="nucleotide sequence ID" value="NZ_CP130612.1"/>
</dbReference>
<proteinExistence type="predicted"/>
<evidence type="ECO:0000259" key="3">
    <source>
        <dbReference type="PROSITE" id="PS50110"/>
    </source>
</evidence>
<accession>A0AA49K150</accession>
<organism evidence="5 6">
    <name type="scientific">Pseudogemmatithrix spongiicola</name>
    <dbReference type="NCBI Taxonomy" id="3062599"/>
    <lineage>
        <taxon>Bacteria</taxon>
        <taxon>Pseudomonadati</taxon>
        <taxon>Gemmatimonadota</taxon>
        <taxon>Gemmatimonadia</taxon>
        <taxon>Gemmatimonadales</taxon>
        <taxon>Gemmatimonadaceae</taxon>
        <taxon>Pseudogemmatithrix</taxon>
    </lineage>
</organism>
<dbReference type="InterPro" id="IPR001789">
    <property type="entry name" value="Sig_transdc_resp-reg_receiver"/>
</dbReference>
<dbReference type="GO" id="GO:0000160">
    <property type="term" value="P:phosphorelay signal transduction system"/>
    <property type="evidence" value="ECO:0007669"/>
    <property type="project" value="InterPro"/>
</dbReference>
<sequence>MRILVADDDRQFSQLACQMLVASGHQAIPAYDGASALMAAMRSPAPDMIVLDLQMPAGDGTTTLAKLKQSARTALIPVLVVSATTDPAMHDRVRTLGAAGFLSKPIDPDTFIDALEAFAPPAKPGPRAR</sequence>
<keyword evidence="6" id="KW-1185">Reference proteome</keyword>
<dbReference type="InterPro" id="IPR011006">
    <property type="entry name" value="CheY-like_superfamily"/>
</dbReference>
<accession>A0AA49JVL7</accession>
<dbReference type="SUPFAM" id="SSF52172">
    <property type="entry name" value="CheY-like"/>
    <property type="match status" value="1"/>
</dbReference>
<dbReference type="EMBL" id="CP130612">
    <property type="protein sequence ID" value="WKW12940.1"/>
    <property type="molecule type" value="Genomic_DNA"/>
</dbReference>
<dbReference type="PROSITE" id="PS50110">
    <property type="entry name" value="RESPONSE_REGULATORY"/>
    <property type="match status" value="1"/>
</dbReference>